<evidence type="ECO:0000313" key="2">
    <source>
        <dbReference type="Proteomes" id="UP000284706"/>
    </source>
</evidence>
<gene>
    <name evidence="1" type="ORF">CVT26_004612</name>
</gene>
<evidence type="ECO:0000313" key="1">
    <source>
        <dbReference type="EMBL" id="PPR03093.1"/>
    </source>
</evidence>
<proteinExistence type="predicted"/>
<dbReference type="EMBL" id="NHYE01000778">
    <property type="protein sequence ID" value="PPR03093.1"/>
    <property type="molecule type" value="Genomic_DNA"/>
</dbReference>
<reference evidence="1 2" key="1">
    <citation type="journal article" date="2018" name="Evol. Lett.">
        <title>Horizontal gene cluster transfer increased hallucinogenic mushroom diversity.</title>
        <authorList>
            <person name="Reynolds H.T."/>
            <person name="Vijayakumar V."/>
            <person name="Gluck-Thaler E."/>
            <person name="Korotkin H.B."/>
            <person name="Matheny P.B."/>
            <person name="Slot J.C."/>
        </authorList>
    </citation>
    <scope>NUCLEOTIDE SEQUENCE [LARGE SCALE GENOMIC DNA]</scope>
    <source>
        <strain evidence="1 2">SRW20</strain>
    </source>
</reference>
<dbReference type="OrthoDB" id="3039677at2759"/>
<accession>A0A409YJ72</accession>
<dbReference type="InParanoid" id="A0A409YJ72"/>
<evidence type="ECO:0008006" key="3">
    <source>
        <dbReference type="Google" id="ProtNLM"/>
    </source>
</evidence>
<dbReference type="Proteomes" id="UP000284706">
    <property type="component" value="Unassembled WGS sequence"/>
</dbReference>
<dbReference type="Pfam" id="PF02992">
    <property type="entry name" value="Transposase_21"/>
    <property type="match status" value="1"/>
</dbReference>
<dbReference type="PANTHER" id="PTHR46579">
    <property type="entry name" value="F5/8 TYPE C DOMAIN-CONTAINING PROTEIN-RELATED"/>
    <property type="match status" value="1"/>
</dbReference>
<keyword evidence="2" id="KW-1185">Reference proteome</keyword>
<comment type="caution">
    <text evidence="1">The sequence shown here is derived from an EMBL/GenBank/DDBJ whole genome shotgun (WGS) entry which is preliminary data.</text>
</comment>
<dbReference type="PANTHER" id="PTHR46579:SF1">
    <property type="entry name" value="F5_8 TYPE C DOMAIN-CONTAINING PROTEIN"/>
    <property type="match status" value="1"/>
</dbReference>
<dbReference type="STRING" id="231916.A0A409YJ72"/>
<protein>
    <recommendedName>
        <fullName evidence="3">DUF4218 domain-containing protein</fullName>
    </recommendedName>
</protein>
<organism evidence="1 2">
    <name type="scientific">Gymnopilus dilepis</name>
    <dbReference type="NCBI Taxonomy" id="231916"/>
    <lineage>
        <taxon>Eukaryota</taxon>
        <taxon>Fungi</taxon>
        <taxon>Dikarya</taxon>
        <taxon>Basidiomycota</taxon>
        <taxon>Agaricomycotina</taxon>
        <taxon>Agaricomycetes</taxon>
        <taxon>Agaricomycetidae</taxon>
        <taxon>Agaricales</taxon>
        <taxon>Agaricineae</taxon>
        <taxon>Hymenogastraceae</taxon>
        <taxon>Gymnopilus</taxon>
    </lineage>
</organism>
<dbReference type="InterPro" id="IPR004242">
    <property type="entry name" value="Transposase_21"/>
</dbReference>
<dbReference type="AlphaFoldDB" id="A0A409YJ72"/>
<name>A0A409YJ72_9AGAR</name>
<sequence length="896" mass="100615">MLKYIIQLVLVRNNTSLTASDVRLLSDLPADPDSAVRKLRLSGHETIHAVCPNSKCHKIYAPTFKGQSPIAFYPSHCTHKHFASGPECRTRLTRPRIYGKTEIEVPIKCFVSFSFKDFVASLTCRPGFEDMMDNCSSSQDGIMRDISDGCFLLQSFKGLDGASFRSTPLDARYTFSLCLDFFNPFTNKQAGKKVSIGIISVVCLSLPPSYRYRPENMFLVGIIPGPKEPPLTAINHYLKPVIDEFIEFWDPGIFFSRTVNYPRGRLVYCALILVVCDLLAARKAAGFAACTHEHFCSVCHCTRSQGGYGNTDHGSWRRRTDKELRRSAESYLDAQTAEERLDEFNKTGVRWSELLRLSYFDMSQCVVVDSMHNLFLGLIKEHFKGILGMGLPSMNEKVLSLAFNPAPDTMSENDKKGVERLRAWLEAPFQIAFPTEGEGLKKLTGVNLNSLAFRKAQIEICESHHQSPRKHGHVLEENDMDEIRSDLKKIMTPSWVTSVPVNLGSAAHGKLKADQWRTLGTIHLPLALTRLWSNDWSQHSQDSREGQCHLILLVTAALVSAVILGTSRTITADNAVAYRDYMLTYLEGIKLLFPDYNMRPNHHMAVHIHDYLLLFGPVHSWWTFPFERMIGAVQRMPHNSKIGELEESVARAYTRSANLRALVQKSGCPEVIQHTKDIFRKLSDPEILQGNIMTLSSISSEDPMYANDIPREALQYPAELQQAFKTSGITPPTRGQFLSNITLHERTFSTYSKHQGNSCALVIKSGDLKANPAQIAYIVQSAASGVLETYIAVRRHKPANLPKDPFSSFLVLRAAIWDAEFFDLEIIRPSEISSHFACLPVCLIGRPFAVCLSLCQVSDFSLRSGTCLASNKQTYHSSVSRHASLSLQHIRQLKSQ</sequence>